<evidence type="ECO:0000256" key="1">
    <source>
        <dbReference type="SAM" id="MobiDB-lite"/>
    </source>
</evidence>
<name>A0ABS8VK51_DATST</name>
<evidence type="ECO:0000313" key="2">
    <source>
        <dbReference type="EMBL" id="MCE0481164.1"/>
    </source>
</evidence>
<gene>
    <name evidence="2" type="ORF">HAX54_038649</name>
</gene>
<accession>A0ABS8VK51</accession>
<organism evidence="2 3">
    <name type="scientific">Datura stramonium</name>
    <name type="common">Jimsonweed</name>
    <name type="synonym">Common thornapple</name>
    <dbReference type="NCBI Taxonomy" id="4076"/>
    <lineage>
        <taxon>Eukaryota</taxon>
        <taxon>Viridiplantae</taxon>
        <taxon>Streptophyta</taxon>
        <taxon>Embryophyta</taxon>
        <taxon>Tracheophyta</taxon>
        <taxon>Spermatophyta</taxon>
        <taxon>Magnoliopsida</taxon>
        <taxon>eudicotyledons</taxon>
        <taxon>Gunneridae</taxon>
        <taxon>Pentapetalae</taxon>
        <taxon>asterids</taxon>
        <taxon>lamiids</taxon>
        <taxon>Solanales</taxon>
        <taxon>Solanaceae</taxon>
        <taxon>Solanoideae</taxon>
        <taxon>Datureae</taxon>
        <taxon>Datura</taxon>
    </lineage>
</organism>
<protein>
    <submittedName>
        <fullName evidence="2">Uncharacterized protein</fullName>
    </submittedName>
</protein>
<dbReference type="Proteomes" id="UP000823775">
    <property type="component" value="Unassembled WGS sequence"/>
</dbReference>
<proteinExistence type="predicted"/>
<feature type="non-terminal residue" evidence="2">
    <location>
        <position position="1"/>
    </location>
</feature>
<keyword evidence="3" id="KW-1185">Reference proteome</keyword>
<evidence type="ECO:0000313" key="3">
    <source>
        <dbReference type="Proteomes" id="UP000823775"/>
    </source>
</evidence>
<reference evidence="2 3" key="1">
    <citation type="journal article" date="2021" name="BMC Genomics">
        <title>Datura genome reveals duplications of psychoactive alkaloid biosynthetic genes and high mutation rate following tissue culture.</title>
        <authorList>
            <person name="Rajewski A."/>
            <person name="Carter-House D."/>
            <person name="Stajich J."/>
            <person name="Litt A."/>
        </authorList>
    </citation>
    <scope>NUCLEOTIDE SEQUENCE [LARGE SCALE GENOMIC DNA]</scope>
    <source>
        <strain evidence="2">AR-01</strain>
    </source>
</reference>
<sequence length="50" mass="5092">TATNVVGFPPQETVVAALEFVAKGNKGVTARTSSDPMDADSGPLQRDTGS</sequence>
<comment type="caution">
    <text evidence="2">The sequence shown here is derived from an EMBL/GenBank/DDBJ whole genome shotgun (WGS) entry which is preliminary data.</text>
</comment>
<dbReference type="EMBL" id="JACEIK010005289">
    <property type="protein sequence ID" value="MCE0481164.1"/>
    <property type="molecule type" value="Genomic_DNA"/>
</dbReference>
<feature type="region of interest" description="Disordered" evidence="1">
    <location>
        <begin position="25"/>
        <end position="50"/>
    </location>
</feature>